<proteinExistence type="inferred from homology"/>
<reference evidence="10 11" key="1">
    <citation type="submission" date="2015-11" db="EMBL/GenBank/DDBJ databases">
        <title>Genomic analysis of 38 Legionella species identifies large and diverse effector repertoires.</title>
        <authorList>
            <person name="Burstein D."/>
            <person name="Amaro F."/>
            <person name="Zusman T."/>
            <person name="Lifshitz Z."/>
            <person name="Cohen O."/>
            <person name="Gilbert J.A."/>
            <person name="Pupko T."/>
            <person name="Shuman H.A."/>
            <person name="Segal G."/>
        </authorList>
    </citation>
    <scope>NUCLEOTIDE SEQUENCE [LARGE SCALE GENOMIC DNA]</scope>
    <source>
        <strain evidence="10 11">ORW</strain>
    </source>
</reference>
<dbReference type="PANTHER" id="PTHR43033">
    <property type="entry name" value="TRNA(ILE)-LYSIDINE SYNTHASE-RELATED"/>
    <property type="match status" value="1"/>
</dbReference>
<name>A0A0W0SAZ1_9GAMM</name>
<comment type="subcellular location">
    <subcellularLocation>
        <location evidence="1 8">Cytoplasm</location>
    </subcellularLocation>
</comment>
<evidence type="ECO:0000256" key="8">
    <source>
        <dbReference type="HAMAP-Rule" id="MF_01161"/>
    </source>
</evidence>
<protein>
    <recommendedName>
        <fullName evidence="8">tRNA(Ile)-lysidine synthase</fullName>
        <ecNumber evidence="8">6.3.4.19</ecNumber>
    </recommendedName>
    <alternativeName>
        <fullName evidence="8">tRNA(Ile)-2-lysyl-cytidine synthase</fullName>
    </alternativeName>
    <alternativeName>
        <fullName evidence="8">tRNA(Ile)-lysidine synthetase</fullName>
    </alternativeName>
</protein>
<dbReference type="Proteomes" id="UP000054921">
    <property type="component" value="Unassembled WGS sequence"/>
</dbReference>
<dbReference type="GO" id="GO:0005737">
    <property type="term" value="C:cytoplasm"/>
    <property type="evidence" value="ECO:0007669"/>
    <property type="project" value="UniProtKB-SubCell"/>
</dbReference>
<comment type="catalytic activity">
    <reaction evidence="7 8">
        <text>cytidine(34) in tRNA(Ile2) + L-lysine + ATP = lysidine(34) in tRNA(Ile2) + AMP + diphosphate + H(+)</text>
        <dbReference type="Rhea" id="RHEA:43744"/>
        <dbReference type="Rhea" id="RHEA-COMP:10625"/>
        <dbReference type="Rhea" id="RHEA-COMP:10670"/>
        <dbReference type="ChEBI" id="CHEBI:15378"/>
        <dbReference type="ChEBI" id="CHEBI:30616"/>
        <dbReference type="ChEBI" id="CHEBI:32551"/>
        <dbReference type="ChEBI" id="CHEBI:33019"/>
        <dbReference type="ChEBI" id="CHEBI:82748"/>
        <dbReference type="ChEBI" id="CHEBI:83665"/>
        <dbReference type="ChEBI" id="CHEBI:456215"/>
        <dbReference type="EC" id="6.3.4.19"/>
    </reaction>
</comment>
<dbReference type="Pfam" id="PF11734">
    <property type="entry name" value="TilS_C"/>
    <property type="match status" value="1"/>
</dbReference>
<dbReference type="Pfam" id="PF09179">
    <property type="entry name" value="TilS"/>
    <property type="match status" value="1"/>
</dbReference>
<dbReference type="PANTHER" id="PTHR43033:SF1">
    <property type="entry name" value="TRNA(ILE)-LYSIDINE SYNTHASE-RELATED"/>
    <property type="match status" value="1"/>
</dbReference>
<keyword evidence="3 8" id="KW-0436">Ligase</keyword>
<evidence type="ECO:0000256" key="1">
    <source>
        <dbReference type="ARBA" id="ARBA00004496"/>
    </source>
</evidence>
<dbReference type="EMBL" id="LNXW01000013">
    <property type="protein sequence ID" value="KTC80069.1"/>
    <property type="molecule type" value="Genomic_DNA"/>
</dbReference>
<evidence type="ECO:0000256" key="2">
    <source>
        <dbReference type="ARBA" id="ARBA00022490"/>
    </source>
</evidence>
<feature type="domain" description="Lysidine-tRNA(Ile) synthetase C-terminal" evidence="9">
    <location>
        <begin position="442"/>
        <end position="512"/>
    </location>
</feature>
<dbReference type="HAMAP" id="MF_01161">
    <property type="entry name" value="tRNA_Ile_lys_synt"/>
    <property type="match status" value="1"/>
</dbReference>
<dbReference type="PATRIC" id="fig|28084.5.peg.2263"/>
<dbReference type="OrthoDB" id="9807403at2"/>
<dbReference type="SUPFAM" id="SSF52402">
    <property type="entry name" value="Adenine nucleotide alpha hydrolases-like"/>
    <property type="match status" value="1"/>
</dbReference>
<dbReference type="EC" id="6.3.4.19" evidence="8"/>
<evidence type="ECO:0000313" key="10">
    <source>
        <dbReference type="EMBL" id="KTC80069.1"/>
    </source>
</evidence>
<keyword evidence="5 8" id="KW-0547">Nucleotide-binding</keyword>
<keyword evidence="6 8" id="KW-0067">ATP-binding</keyword>
<comment type="similarity">
    <text evidence="8">Belongs to the tRNA(Ile)-lysidine synthase family.</text>
</comment>
<evidence type="ECO:0000313" key="11">
    <source>
        <dbReference type="Proteomes" id="UP000054921"/>
    </source>
</evidence>
<evidence type="ECO:0000256" key="5">
    <source>
        <dbReference type="ARBA" id="ARBA00022741"/>
    </source>
</evidence>
<evidence type="ECO:0000256" key="3">
    <source>
        <dbReference type="ARBA" id="ARBA00022598"/>
    </source>
</evidence>
<comment type="caution">
    <text evidence="10">The sequence shown here is derived from an EMBL/GenBank/DDBJ whole genome shotgun (WGS) entry which is preliminary data.</text>
</comment>
<evidence type="ECO:0000256" key="6">
    <source>
        <dbReference type="ARBA" id="ARBA00022840"/>
    </source>
</evidence>
<evidence type="ECO:0000259" key="9">
    <source>
        <dbReference type="SMART" id="SM00977"/>
    </source>
</evidence>
<accession>A0A0W0SAZ1</accession>
<dbReference type="InterPro" id="IPR014729">
    <property type="entry name" value="Rossmann-like_a/b/a_fold"/>
</dbReference>
<dbReference type="AlphaFoldDB" id="A0A0W0SAZ1"/>
<dbReference type="NCBIfam" id="TIGR02432">
    <property type="entry name" value="lysidine_TilS_N"/>
    <property type="match status" value="1"/>
</dbReference>
<dbReference type="NCBIfam" id="TIGR02433">
    <property type="entry name" value="lysidine_TilS_C"/>
    <property type="match status" value="1"/>
</dbReference>
<dbReference type="Gene3D" id="1.20.59.20">
    <property type="match status" value="1"/>
</dbReference>
<dbReference type="InterPro" id="IPR012094">
    <property type="entry name" value="tRNA_Ile_lys_synt"/>
</dbReference>
<dbReference type="GO" id="GO:0006400">
    <property type="term" value="P:tRNA modification"/>
    <property type="evidence" value="ECO:0007669"/>
    <property type="project" value="UniProtKB-UniRule"/>
</dbReference>
<dbReference type="SUPFAM" id="SSF82829">
    <property type="entry name" value="MesJ substrate recognition domain-like"/>
    <property type="match status" value="1"/>
</dbReference>
<evidence type="ECO:0000256" key="4">
    <source>
        <dbReference type="ARBA" id="ARBA00022694"/>
    </source>
</evidence>
<dbReference type="GO" id="GO:0032267">
    <property type="term" value="F:tRNA(Ile)-lysidine synthase activity"/>
    <property type="evidence" value="ECO:0007669"/>
    <property type="project" value="UniProtKB-EC"/>
</dbReference>
<dbReference type="InterPro" id="IPR012795">
    <property type="entry name" value="tRNA_Ile_lys_synt_N"/>
</dbReference>
<dbReference type="InterPro" id="IPR015262">
    <property type="entry name" value="tRNA_Ile_lys_synt_subst-bd"/>
</dbReference>
<dbReference type="CDD" id="cd01992">
    <property type="entry name" value="TilS_N"/>
    <property type="match status" value="1"/>
</dbReference>
<dbReference type="InterPro" id="IPR011063">
    <property type="entry name" value="TilS/TtcA_N"/>
</dbReference>
<comment type="domain">
    <text evidence="8">The N-terminal region contains the highly conserved SGGXDS motif, predicted to be a P-loop motif involved in ATP binding.</text>
</comment>
<organism evidence="10 11">
    <name type="scientific">Legionella cherrii</name>
    <dbReference type="NCBI Taxonomy" id="28084"/>
    <lineage>
        <taxon>Bacteria</taxon>
        <taxon>Pseudomonadati</taxon>
        <taxon>Pseudomonadota</taxon>
        <taxon>Gammaproteobacteria</taxon>
        <taxon>Legionellales</taxon>
        <taxon>Legionellaceae</taxon>
        <taxon>Legionella</taxon>
    </lineage>
</organism>
<comment type="function">
    <text evidence="8">Ligates lysine onto the cytidine present at position 34 of the AUA codon-specific tRNA(Ile) that contains the anticodon CAU, in an ATP-dependent manner. Cytidine is converted to lysidine, thus changing the amino acid specificity of the tRNA from methionine to isoleucine.</text>
</comment>
<dbReference type="Pfam" id="PF01171">
    <property type="entry name" value="ATP_bind_3"/>
    <property type="match status" value="1"/>
</dbReference>
<dbReference type="SUPFAM" id="SSF56037">
    <property type="entry name" value="PheT/TilS domain"/>
    <property type="match status" value="1"/>
</dbReference>
<dbReference type="STRING" id="28084.Lche_2089"/>
<keyword evidence="2 8" id="KW-0963">Cytoplasm</keyword>
<dbReference type="GO" id="GO:0005524">
    <property type="term" value="F:ATP binding"/>
    <property type="evidence" value="ECO:0007669"/>
    <property type="project" value="UniProtKB-UniRule"/>
</dbReference>
<dbReference type="SMART" id="SM00977">
    <property type="entry name" value="TilS_C"/>
    <property type="match status" value="1"/>
</dbReference>
<dbReference type="InterPro" id="IPR012796">
    <property type="entry name" value="Lysidine-tRNA-synth_C"/>
</dbReference>
<keyword evidence="4 8" id="KW-0819">tRNA processing</keyword>
<dbReference type="Gene3D" id="3.40.50.620">
    <property type="entry name" value="HUPs"/>
    <property type="match status" value="1"/>
</dbReference>
<gene>
    <name evidence="10" type="primary">mesJ</name>
    <name evidence="8" type="synonym">tilS</name>
    <name evidence="10" type="ORF">Lche_2089</name>
</gene>
<feature type="binding site" evidence="8">
    <location>
        <begin position="56"/>
        <end position="61"/>
    </location>
    <ligand>
        <name>ATP</name>
        <dbReference type="ChEBI" id="CHEBI:30616"/>
    </ligand>
</feature>
<evidence type="ECO:0000256" key="7">
    <source>
        <dbReference type="ARBA" id="ARBA00048539"/>
    </source>
</evidence>
<sequence length="515" mass="58036">MADEVLESSSTCLYTPVLSSASNHASPPSASLESVLMNTEWLSRLSHFNKLIVGFSGGLDSTVLLHVLASHPTLFAKLVAVHVNHGISARASHWQAHCEQFCHHLGIPLMTQSVQFDRSANIEERARIARYAVFSSLMTEQNCLILGHHLDDQAETVLLQLFRGAGVDGLAAMCDWGKLGLGEVARPFLNHSRAQLERYAVVHQLGWIEDESNQDINYSRNYLRHQIIPLLKKKWPGVVGNIARTAIHCQQAKRNLDSLAEGDSRLISKHSKERKGQGDIEGRTATYTPVHENLGTVSTQQFSTPDEVGNKVTASEENSDVLLNNFLLITPLKELSRDRLVNLLRVWLKNNRVQLPSTATFERLIDEVIFASSDAIPEVSWAEVIVRRYQRHLYIDRKNTNKLPSCIEWSVFPLPLIIADLQIHLLAKKSIQGLVVPPNTKISVRFRQGGEEFFWHGQTKRLKKLFQEWGVPPWLRERIPLVYFNDTLAAVVGFAMSDLFFSKESADAWIFVNGF</sequence>